<reference evidence="3" key="1">
    <citation type="submission" date="2023-04" db="EMBL/GenBank/DDBJ databases">
        <title>Phytophthora fragariaefolia NBRC 109709.</title>
        <authorList>
            <person name="Ichikawa N."/>
            <person name="Sato H."/>
            <person name="Tonouchi N."/>
        </authorList>
    </citation>
    <scope>NUCLEOTIDE SEQUENCE</scope>
    <source>
        <strain evidence="3">NBRC 109709</strain>
    </source>
</reference>
<feature type="transmembrane region" description="Helical" evidence="2">
    <location>
        <begin position="94"/>
        <end position="117"/>
    </location>
</feature>
<accession>A0A9W7CWD3</accession>
<feature type="transmembrane region" description="Helical" evidence="2">
    <location>
        <begin position="334"/>
        <end position="358"/>
    </location>
</feature>
<keyword evidence="4" id="KW-1185">Reference proteome</keyword>
<evidence type="ECO:0000313" key="4">
    <source>
        <dbReference type="Proteomes" id="UP001165121"/>
    </source>
</evidence>
<sequence length="432" mass="48121">MRSLFRRLRRRTHQEGKKVAKECRELTIPSINLTEDPYQAIRSLYDLERRFGSTDKFYEQITKCVNELRDGPAKIENDLNRALSTWRRSVGKDLFVYSAISVGTSTAALIASAIGFIPVYGQLALGNQLIVQVTCIPLAEWRHRLVRQSLGTADKALEDPECIRGVKFLLRTIHGRDAVVDAVLRVVLKLVQQNECVDAKHVKPEIGILPEVSSTQWGSSRAGSRTDVVNKTSVDALYESLRALKAPMLINVTDNHPKNLLPLLKELAGAVAWVKGAIPGFLLECFAGTARAAEFAISLLCMSRHLFHSILSSMFDRYEVVGTVRDFSFAVGKWIGYGLFALNLAAAVAAFYLSWLALCITVENCKTLHRSAERERQTLQSDADEIVNAIKQIWSQVRARRRDSIVDSATSSLSMHLAQVFLLSSKAVHALL</sequence>
<evidence type="ECO:0000256" key="2">
    <source>
        <dbReference type="SAM" id="Phobius"/>
    </source>
</evidence>
<keyword evidence="2" id="KW-0472">Membrane</keyword>
<evidence type="ECO:0000256" key="1">
    <source>
        <dbReference type="SAM" id="Coils"/>
    </source>
</evidence>
<protein>
    <submittedName>
        <fullName evidence="3">Unnamed protein product</fullName>
    </submittedName>
</protein>
<gene>
    <name evidence="3" type="ORF">Pfra01_001296000</name>
</gene>
<name>A0A9W7CWD3_9STRA</name>
<feature type="coiled-coil region" evidence="1">
    <location>
        <begin position="362"/>
        <end position="389"/>
    </location>
</feature>
<dbReference type="AlphaFoldDB" id="A0A9W7CWD3"/>
<dbReference type="Proteomes" id="UP001165121">
    <property type="component" value="Unassembled WGS sequence"/>
</dbReference>
<comment type="caution">
    <text evidence="3">The sequence shown here is derived from an EMBL/GenBank/DDBJ whole genome shotgun (WGS) entry which is preliminary data.</text>
</comment>
<keyword evidence="2" id="KW-1133">Transmembrane helix</keyword>
<keyword evidence="2" id="KW-0812">Transmembrane</keyword>
<dbReference type="EMBL" id="BSXT01001324">
    <property type="protein sequence ID" value="GMF41230.1"/>
    <property type="molecule type" value="Genomic_DNA"/>
</dbReference>
<organism evidence="3 4">
    <name type="scientific">Phytophthora fragariaefolia</name>
    <dbReference type="NCBI Taxonomy" id="1490495"/>
    <lineage>
        <taxon>Eukaryota</taxon>
        <taxon>Sar</taxon>
        <taxon>Stramenopiles</taxon>
        <taxon>Oomycota</taxon>
        <taxon>Peronosporomycetes</taxon>
        <taxon>Peronosporales</taxon>
        <taxon>Peronosporaceae</taxon>
        <taxon>Phytophthora</taxon>
    </lineage>
</organism>
<proteinExistence type="predicted"/>
<evidence type="ECO:0000313" key="3">
    <source>
        <dbReference type="EMBL" id="GMF41230.1"/>
    </source>
</evidence>
<keyword evidence="1" id="KW-0175">Coiled coil</keyword>